<keyword evidence="10" id="KW-1185">Reference proteome</keyword>
<evidence type="ECO:0000256" key="2">
    <source>
        <dbReference type="ARBA" id="ARBA00010617"/>
    </source>
</evidence>
<sequence>MAYSFSYPLASLAGVLMHILVFRVGEWDVASLSILVYHVLAALVTAWTSHTQLQIPATEVARWSCCYVAGLYLSMLVYRACFHRLCEYPGPFLARFTNFYITARLLKKLCLFEEVQKLHAEYGDYVRLGPSELSIADPEAVQAIYGTQSPTTKGPWYSLLEPRTPLFMARDKKEHARRRKVWDQGFSTKALLGYDYRVTQAINDFLRVLDRDHKQPINVTKWFSFFGFDVMEDLAFNKASNLLRDGEEKYIFKTIRKELNSIAVFGHLLWLMPLLKKMPILNSNYLQLWSWIQAQIDERIKNEPDQPDIFSWLLADFNQNKKTKVDRWNLNGDVQLIVVAGSDTTAVTLTHIFFELAYDKNLVNALQKEFDALPSLAHDNLMKIPLLEAVINETLRLHPPVPSGTQRMTPPEGMQIGERRIPGNIIVQVPSYTVFRDPRAFEEPTAFIPERWTTRQDLIKNRSVFIPFNTGNAFTIFPQKL</sequence>
<dbReference type="OrthoDB" id="6692864at2759"/>
<evidence type="ECO:0000313" key="9">
    <source>
        <dbReference type="EMBL" id="KAH6605547.1"/>
    </source>
</evidence>
<evidence type="ECO:0000256" key="6">
    <source>
        <dbReference type="ARBA" id="ARBA00023004"/>
    </source>
</evidence>
<dbReference type="EMBL" id="JAIWOZ010000004">
    <property type="protein sequence ID" value="KAH6605547.1"/>
    <property type="molecule type" value="Genomic_DNA"/>
</dbReference>
<comment type="caution">
    <text evidence="9">The sequence shown here is derived from an EMBL/GenBank/DDBJ whole genome shotgun (WGS) entry which is preliminary data.</text>
</comment>
<comment type="cofactor">
    <cofactor evidence="1">
        <name>heme</name>
        <dbReference type="ChEBI" id="CHEBI:30413"/>
    </cofactor>
</comment>
<keyword evidence="8" id="KW-1133">Transmembrane helix</keyword>
<keyword evidence="8" id="KW-0472">Membrane</keyword>
<proteinExistence type="inferred from homology"/>
<comment type="similarity">
    <text evidence="2">Belongs to the cytochrome P450 family.</text>
</comment>
<organism evidence="9 10">
    <name type="scientific">Trichoderma cornu-damae</name>
    <dbReference type="NCBI Taxonomy" id="654480"/>
    <lineage>
        <taxon>Eukaryota</taxon>
        <taxon>Fungi</taxon>
        <taxon>Dikarya</taxon>
        <taxon>Ascomycota</taxon>
        <taxon>Pezizomycotina</taxon>
        <taxon>Sordariomycetes</taxon>
        <taxon>Hypocreomycetidae</taxon>
        <taxon>Hypocreales</taxon>
        <taxon>Hypocreaceae</taxon>
        <taxon>Trichoderma</taxon>
    </lineage>
</organism>
<keyword evidence="3" id="KW-0349">Heme</keyword>
<dbReference type="Gene3D" id="1.10.630.10">
    <property type="entry name" value="Cytochrome P450"/>
    <property type="match status" value="1"/>
</dbReference>
<dbReference type="SUPFAM" id="SSF48264">
    <property type="entry name" value="Cytochrome P450"/>
    <property type="match status" value="1"/>
</dbReference>
<dbReference type="PRINTS" id="PR00463">
    <property type="entry name" value="EP450I"/>
</dbReference>
<dbReference type="PRINTS" id="PR00385">
    <property type="entry name" value="P450"/>
</dbReference>
<evidence type="ECO:0000256" key="8">
    <source>
        <dbReference type="SAM" id="Phobius"/>
    </source>
</evidence>
<dbReference type="Proteomes" id="UP000827724">
    <property type="component" value="Unassembled WGS sequence"/>
</dbReference>
<evidence type="ECO:0000256" key="4">
    <source>
        <dbReference type="ARBA" id="ARBA00022723"/>
    </source>
</evidence>
<evidence type="ECO:0000256" key="5">
    <source>
        <dbReference type="ARBA" id="ARBA00023002"/>
    </source>
</evidence>
<dbReference type="Pfam" id="PF00067">
    <property type="entry name" value="p450"/>
    <property type="match status" value="1"/>
</dbReference>
<dbReference type="PANTHER" id="PTHR24305">
    <property type="entry name" value="CYTOCHROME P450"/>
    <property type="match status" value="1"/>
</dbReference>
<gene>
    <name evidence="9" type="ORF">Trco_004700</name>
</gene>
<evidence type="ECO:0000256" key="3">
    <source>
        <dbReference type="ARBA" id="ARBA00022617"/>
    </source>
</evidence>
<dbReference type="InterPro" id="IPR050121">
    <property type="entry name" value="Cytochrome_P450_monoxygenase"/>
</dbReference>
<dbReference type="InterPro" id="IPR001128">
    <property type="entry name" value="Cyt_P450"/>
</dbReference>
<evidence type="ECO:0000313" key="10">
    <source>
        <dbReference type="Proteomes" id="UP000827724"/>
    </source>
</evidence>
<dbReference type="GO" id="GO:0005506">
    <property type="term" value="F:iron ion binding"/>
    <property type="evidence" value="ECO:0007669"/>
    <property type="project" value="InterPro"/>
</dbReference>
<evidence type="ECO:0000256" key="1">
    <source>
        <dbReference type="ARBA" id="ARBA00001971"/>
    </source>
</evidence>
<name>A0A9P8QND8_9HYPO</name>
<keyword evidence="5" id="KW-0560">Oxidoreductase</keyword>
<keyword evidence="4" id="KW-0479">Metal-binding</keyword>
<dbReference type="CDD" id="cd11061">
    <property type="entry name" value="CYP67-like"/>
    <property type="match status" value="1"/>
</dbReference>
<dbReference type="GO" id="GO:0020037">
    <property type="term" value="F:heme binding"/>
    <property type="evidence" value="ECO:0007669"/>
    <property type="project" value="InterPro"/>
</dbReference>
<feature type="transmembrane region" description="Helical" evidence="8">
    <location>
        <begin position="29"/>
        <end position="48"/>
    </location>
</feature>
<dbReference type="AlphaFoldDB" id="A0A9P8QND8"/>
<dbReference type="GO" id="GO:0004497">
    <property type="term" value="F:monooxygenase activity"/>
    <property type="evidence" value="ECO:0007669"/>
    <property type="project" value="UniProtKB-KW"/>
</dbReference>
<reference evidence="9" key="1">
    <citation type="submission" date="2021-08" db="EMBL/GenBank/DDBJ databases">
        <title>Chromosome-Level Trichoderma cornu-damae using Hi-C Data.</title>
        <authorList>
            <person name="Kim C.S."/>
        </authorList>
    </citation>
    <scope>NUCLEOTIDE SEQUENCE</scope>
    <source>
        <strain evidence="9">KA19-0412C</strain>
    </source>
</reference>
<keyword evidence="6" id="KW-0408">Iron</keyword>
<protein>
    <submittedName>
        <fullName evidence="9">Cytochrome P450</fullName>
    </submittedName>
</protein>
<keyword evidence="8" id="KW-0812">Transmembrane</keyword>
<dbReference type="InterPro" id="IPR002401">
    <property type="entry name" value="Cyt_P450_E_grp-I"/>
</dbReference>
<dbReference type="InterPro" id="IPR036396">
    <property type="entry name" value="Cyt_P450_sf"/>
</dbReference>
<accession>A0A9P8QND8</accession>
<dbReference type="GO" id="GO:0016705">
    <property type="term" value="F:oxidoreductase activity, acting on paired donors, with incorporation or reduction of molecular oxygen"/>
    <property type="evidence" value="ECO:0007669"/>
    <property type="project" value="InterPro"/>
</dbReference>
<keyword evidence="7" id="KW-0503">Monooxygenase</keyword>
<feature type="transmembrane region" description="Helical" evidence="8">
    <location>
        <begin position="6"/>
        <end position="22"/>
    </location>
</feature>
<evidence type="ECO:0000256" key="7">
    <source>
        <dbReference type="ARBA" id="ARBA00023033"/>
    </source>
</evidence>
<dbReference type="PANTHER" id="PTHR24305:SF187">
    <property type="entry name" value="P450, PUTATIVE (EUROFUNG)-RELATED"/>
    <property type="match status" value="1"/>
</dbReference>